<name>A0ABN3BBZ6_9ACTN</name>
<reference evidence="1 2" key="1">
    <citation type="journal article" date="2019" name="Int. J. Syst. Evol. Microbiol.">
        <title>The Global Catalogue of Microorganisms (GCM) 10K type strain sequencing project: providing services to taxonomists for standard genome sequencing and annotation.</title>
        <authorList>
            <consortium name="The Broad Institute Genomics Platform"/>
            <consortium name="The Broad Institute Genome Sequencing Center for Infectious Disease"/>
            <person name="Wu L."/>
            <person name="Ma J."/>
        </authorList>
    </citation>
    <scope>NUCLEOTIDE SEQUENCE [LARGE SCALE GENOMIC DNA]</scope>
    <source>
        <strain evidence="1 2">JCM 14924</strain>
    </source>
</reference>
<protein>
    <submittedName>
        <fullName evidence="1">Uncharacterized protein</fullName>
    </submittedName>
</protein>
<organism evidence="1 2">
    <name type="scientific">Streptomyces bangladeshensis</name>
    <dbReference type="NCBI Taxonomy" id="295352"/>
    <lineage>
        <taxon>Bacteria</taxon>
        <taxon>Bacillati</taxon>
        <taxon>Actinomycetota</taxon>
        <taxon>Actinomycetes</taxon>
        <taxon>Kitasatosporales</taxon>
        <taxon>Streptomycetaceae</taxon>
        <taxon>Streptomyces</taxon>
    </lineage>
</organism>
<gene>
    <name evidence="1" type="ORF">GCM10009787_12110</name>
</gene>
<proteinExistence type="predicted"/>
<comment type="caution">
    <text evidence="1">The sequence shown here is derived from an EMBL/GenBank/DDBJ whole genome shotgun (WGS) entry which is preliminary data.</text>
</comment>
<keyword evidence="2" id="KW-1185">Reference proteome</keyword>
<dbReference type="RefSeq" id="WP_346162223.1">
    <property type="nucleotide sequence ID" value="NZ_BAAAOQ010000003.1"/>
</dbReference>
<accession>A0ABN3BBZ6</accession>
<dbReference type="Proteomes" id="UP001501391">
    <property type="component" value="Unassembled WGS sequence"/>
</dbReference>
<dbReference type="EMBL" id="BAAAOQ010000003">
    <property type="protein sequence ID" value="GAA2192832.1"/>
    <property type="molecule type" value="Genomic_DNA"/>
</dbReference>
<evidence type="ECO:0000313" key="2">
    <source>
        <dbReference type="Proteomes" id="UP001501391"/>
    </source>
</evidence>
<evidence type="ECO:0000313" key="1">
    <source>
        <dbReference type="EMBL" id="GAA2192832.1"/>
    </source>
</evidence>
<sequence>MSEFGNPRTDVRTALSAAGWQEDSRGRLVAADGTTWAEVNDLRDSGLDGPGVAWSVHFDSDVPATVIIAACLAAAGQAVTR</sequence>